<comment type="pathway">
    <text evidence="2 14">Glycan biosynthesis; trehalose biosynthesis.</text>
</comment>
<dbReference type="InterPro" id="IPR004193">
    <property type="entry name" value="Glyco_hydro_13_N"/>
</dbReference>
<name>A0A5M6IQJ1_9PROT</name>
<dbReference type="NCBIfam" id="TIGR02402">
    <property type="entry name" value="trehalose_TreZ"/>
    <property type="match status" value="1"/>
</dbReference>
<dbReference type="GO" id="GO:0005737">
    <property type="term" value="C:cytoplasm"/>
    <property type="evidence" value="ECO:0007669"/>
    <property type="project" value="UniProtKB-SubCell"/>
</dbReference>
<comment type="caution">
    <text evidence="19">The sequence shown here is derived from an EMBL/GenBank/DDBJ whole genome shotgun (WGS) entry which is preliminary data.</text>
</comment>
<keyword evidence="6" id="KW-0963">Cytoplasm</keyword>
<protein>
    <recommendedName>
        <fullName evidence="5 13">Malto-oligosyltrehalose trehalohydrolase</fullName>
        <shortName evidence="14">MTHase</shortName>
        <ecNumber evidence="4 13">3.2.1.141</ecNumber>
    </recommendedName>
    <alternativeName>
        <fullName evidence="11 14">4-alpha-D-((1-&gt;4)-alpha-D-glucano)trehalose trehalohydrolase</fullName>
    </alternativeName>
    <alternativeName>
        <fullName evidence="10 14">Maltooligosyl trehalose trehalohydrolase</fullName>
    </alternativeName>
</protein>
<evidence type="ECO:0000256" key="12">
    <source>
        <dbReference type="ARBA" id="ARBA00034013"/>
    </source>
</evidence>
<feature type="site" description="Transition state stabilizer" evidence="17">
    <location>
        <position position="380"/>
    </location>
</feature>
<evidence type="ECO:0000256" key="8">
    <source>
        <dbReference type="ARBA" id="ARBA00023277"/>
    </source>
</evidence>
<dbReference type="SMART" id="SM00642">
    <property type="entry name" value="Aamy"/>
    <property type="match status" value="1"/>
</dbReference>
<dbReference type="EC" id="3.2.1.141" evidence="4 13"/>
<sequence>MTRHAHRLPFGAELQADGGTLFRLWAPDAKSVVVEVDGAAPLTMTRRSGGWHEARAECGAGARYRYRLPGGRAVPDPASRLQDGDVHGRSVVLDPRAHDWRHPSPGRPWHEAVIYEVHVGLAGGFMALADRLEGLRDIGFTAIELMPVADFPGRRNWGYDGVLPFAPATAYGSPGELKTLVDRAHGLGLMVLLDVVYNHFGPDGNYLHGYAGAFFTKGKHTPWGAAIDFHRPEVRDFFIQNALYWLNEYRFDGLRFDAVHAISPQAVLPEFARTIRAGVEPGRPVHLVLEHGDNRAGLLAGGARFDGQWADDFHHCVHRLLTGESEGYYGDFDDPAARLARCLAEGFAWQGETTARGRRRGEPSADLPTTAFVICLQNHDQIGNRAMGERLTLLADPEALCAAAALLLLTPQIPLVFMGEECGSRTPFLYFTDHPPELARRVREGRRREFAHFAAFADAGRRDRIPDPNAPETFLLSRPDPTDAEPRMAALYHLLLDLRRRHLMARIPGCRSLGAGPVGETGVLARWGMGDGTELVIACNLGPAPLLVDAMDGPMLFESRAGAAEAVRHGHLPASCTVAFLLA</sequence>
<evidence type="ECO:0000256" key="2">
    <source>
        <dbReference type="ARBA" id="ARBA00005199"/>
    </source>
</evidence>
<dbReference type="SUPFAM" id="SSF51445">
    <property type="entry name" value="(Trans)glycosidases"/>
    <property type="match status" value="1"/>
</dbReference>
<evidence type="ECO:0000256" key="7">
    <source>
        <dbReference type="ARBA" id="ARBA00022801"/>
    </source>
</evidence>
<dbReference type="InterPro" id="IPR044901">
    <property type="entry name" value="Trehalose_TreZ_E-set_sf"/>
</dbReference>
<evidence type="ECO:0000259" key="18">
    <source>
        <dbReference type="SMART" id="SM00642"/>
    </source>
</evidence>
<feature type="domain" description="Glycosyl hydrolase family 13 catalytic" evidence="18">
    <location>
        <begin position="116"/>
        <end position="446"/>
    </location>
</feature>
<evidence type="ECO:0000256" key="15">
    <source>
        <dbReference type="PIRSR" id="PIRSR006337-1"/>
    </source>
</evidence>
<dbReference type="GO" id="GO:0005992">
    <property type="term" value="P:trehalose biosynthetic process"/>
    <property type="evidence" value="ECO:0007669"/>
    <property type="project" value="UniProtKB-UniRule"/>
</dbReference>
<keyword evidence="8" id="KW-0119">Carbohydrate metabolism</keyword>
<evidence type="ECO:0000256" key="14">
    <source>
        <dbReference type="PIRNR" id="PIRNR006337"/>
    </source>
</evidence>
<dbReference type="Pfam" id="PF11941">
    <property type="entry name" value="DUF3459"/>
    <property type="match status" value="1"/>
</dbReference>
<evidence type="ECO:0000256" key="11">
    <source>
        <dbReference type="ARBA" id="ARBA00033284"/>
    </source>
</evidence>
<proteinExistence type="inferred from homology"/>
<keyword evidence="7 14" id="KW-0378">Hydrolase</keyword>
<dbReference type="InterPro" id="IPR022567">
    <property type="entry name" value="DUF3459"/>
</dbReference>
<evidence type="ECO:0000256" key="13">
    <source>
        <dbReference type="NCBIfam" id="TIGR02402"/>
    </source>
</evidence>
<comment type="subcellular location">
    <subcellularLocation>
        <location evidence="1 15">Cytoplasm</location>
    </subcellularLocation>
</comment>
<feature type="binding site" evidence="16">
    <location>
        <begin position="379"/>
        <end position="384"/>
    </location>
    <ligand>
        <name>substrate</name>
    </ligand>
</feature>
<dbReference type="InterPro" id="IPR013783">
    <property type="entry name" value="Ig-like_fold"/>
</dbReference>
<feature type="active site" description="Nucleophile" evidence="15">
    <location>
        <position position="257"/>
    </location>
</feature>
<dbReference type="InterPro" id="IPR014756">
    <property type="entry name" value="Ig_E-set"/>
</dbReference>
<keyword evidence="9 14" id="KW-0326">Glycosidase</keyword>
<dbReference type="PIRSF" id="PIRSF006337">
    <property type="entry name" value="Trehalose_TreZ"/>
    <property type="match status" value="1"/>
</dbReference>
<evidence type="ECO:0000256" key="6">
    <source>
        <dbReference type="ARBA" id="ARBA00022490"/>
    </source>
</evidence>
<dbReference type="CDD" id="cd02853">
    <property type="entry name" value="E_set_MTHase_like_N"/>
    <property type="match status" value="1"/>
</dbReference>
<dbReference type="Gene3D" id="2.60.40.10">
    <property type="entry name" value="Immunoglobulins"/>
    <property type="match status" value="1"/>
</dbReference>
<dbReference type="CDD" id="cd11325">
    <property type="entry name" value="AmyAc_GTHase"/>
    <property type="match status" value="1"/>
</dbReference>
<dbReference type="Pfam" id="PF02922">
    <property type="entry name" value="CBM_48"/>
    <property type="match status" value="1"/>
</dbReference>
<evidence type="ECO:0000256" key="4">
    <source>
        <dbReference type="ARBA" id="ARBA00012268"/>
    </source>
</evidence>
<dbReference type="PANTHER" id="PTHR43651:SF11">
    <property type="entry name" value="MALTO-OLIGOSYLTREHALOSE TREHALOHYDROLASE"/>
    <property type="match status" value="1"/>
</dbReference>
<dbReference type="Pfam" id="PF00128">
    <property type="entry name" value="Alpha-amylase"/>
    <property type="match status" value="1"/>
</dbReference>
<dbReference type="InterPro" id="IPR006047">
    <property type="entry name" value="GH13_cat_dom"/>
</dbReference>
<dbReference type="SUPFAM" id="SSF81296">
    <property type="entry name" value="E set domains"/>
    <property type="match status" value="1"/>
</dbReference>
<organism evidence="19 20">
    <name type="scientific">Rhodovastum atsumiense</name>
    <dbReference type="NCBI Taxonomy" id="504468"/>
    <lineage>
        <taxon>Bacteria</taxon>
        <taxon>Pseudomonadati</taxon>
        <taxon>Pseudomonadota</taxon>
        <taxon>Alphaproteobacteria</taxon>
        <taxon>Acetobacterales</taxon>
        <taxon>Acetobacteraceae</taxon>
        <taxon>Rhodovastum</taxon>
    </lineage>
</organism>
<dbReference type="GO" id="GO:0033942">
    <property type="term" value="F:4-alpha-D-(1-&gt;4)-alpha-D-glucanotrehalose trehalohydrolase activity"/>
    <property type="evidence" value="ECO:0007669"/>
    <property type="project" value="UniProtKB-EC"/>
</dbReference>
<evidence type="ECO:0000256" key="5">
    <source>
        <dbReference type="ARBA" id="ARBA00015938"/>
    </source>
</evidence>
<feature type="active site" description="Proton donor" evidence="15">
    <location>
        <position position="290"/>
    </location>
</feature>
<feature type="binding site" evidence="16">
    <location>
        <begin position="311"/>
        <end position="315"/>
    </location>
    <ligand>
        <name>substrate</name>
    </ligand>
</feature>
<dbReference type="InterPro" id="IPR017853">
    <property type="entry name" value="GH"/>
</dbReference>
<dbReference type="InterPro" id="IPR012768">
    <property type="entry name" value="Trehalose_TreZ"/>
</dbReference>
<comment type="catalytic activity">
    <reaction evidence="12 14">
        <text>hydrolysis of (1-&gt;4)-alpha-D-glucosidic linkage in 4-alpha-D-[(1-&gt;4)-alpha-D-glucanosyl]n trehalose to yield trehalose and (1-&gt;4)-alpha-D-glucan.</text>
        <dbReference type="EC" id="3.2.1.141"/>
    </reaction>
</comment>
<dbReference type="EMBL" id="VWPK01000031">
    <property type="protein sequence ID" value="KAA5610540.1"/>
    <property type="molecule type" value="Genomic_DNA"/>
</dbReference>
<keyword evidence="20" id="KW-1185">Reference proteome</keyword>
<evidence type="ECO:0000256" key="10">
    <source>
        <dbReference type="ARBA" id="ARBA00032057"/>
    </source>
</evidence>
<dbReference type="Gene3D" id="3.20.20.80">
    <property type="entry name" value="Glycosidases"/>
    <property type="match status" value="1"/>
</dbReference>
<evidence type="ECO:0000256" key="1">
    <source>
        <dbReference type="ARBA" id="ARBA00004496"/>
    </source>
</evidence>
<comment type="similarity">
    <text evidence="3 14">Belongs to the glycosyl hydrolase 13 family.</text>
</comment>
<dbReference type="RefSeq" id="WP_150042412.1">
    <property type="nucleotide sequence ID" value="NZ_OW485601.1"/>
</dbReference>
<evidence type="ECO:0000256" key="17">
    <source>
        <dbReference type="PIRSR" id="PIRSR006337-3"/>
    </source>
</evidence>
<gene>
    <name evidence="19" type="primary">treZ</name>
    <name evidence="19" type="ORF">F1189_18845</name>
</gene>
<dbReference type="Gene3D" id="1.10.10.760">
    <property type="entry name" value="E-set domains of sugar-utilizing enzymes"/>
    <property type="match status" value="1"/>
</dbReference>
<dbReference type="UniPathway" id="UPA00299"/>
<evidence type="ECO:0000313" key="20">
    <source>
        <dbReference type="Proteomes" id="UP000325255"/>
    </source>
</evidence>
<dbReference type="OrthoDB" id="9800174at2"/>
<evidence type="ECO:0000256" key="16">
    <source>
        <dbReference type="PIRSR" id="PIRSR006337-2"/>
    </source>
</evidence>
<evidence type="ECO:0000313" key="19">
    <source>
        <dbReference type="EMBL" id="KAA5610540.1"/>
    </source>
</evidence>
<dbReference type="Proteomes" id="UP000325255">
    <property type="component" value="Unassembled WGS sequence"/>
</dbReference>
<feature type="binding site" evidence="16">
    <location>
        <begin position="255"/>
        <end position="260"/>
    </location>
    <ligand>
        <name>substrate</name>
    </ligand>
</feature>
<evidence type="ECO:0000256" key="9">
    <source>
        <dbReference type="ARBA" id="ARBA00023295"/>
    </source>
</evidence>
<evidence type="ECO:0000256" key="3">
    <source>
        <dbReference type="ARBA" id="ARBA00008061"/>
    </source>
</evidence>
<dbReference type="PANTHER" id="PTHR43651">
    <property type="entry name" value="1,4-ALPHA-GLUCAN-BRANCHING ENZYME"/>
    <property type="match status" value="1"/>
</dbReference>
<reference evidence="19 20" key="1">
    <citation type="submission" date="2019-09" db="EMBL/GenBank/DDBJ databases">
        <title>Genome sequence of Rhodovastum atsumiense, a diverse member of the Acetobacteraceae family of non-sulfur purple photosynthetic bacteria.</title>
        <authorList>
            <person name="Meyer T."/>
            <person name="Kyndt J."/>
        </authorList>
    </citation>
    <scope>NUCLEOTIDE SEQUENCE [LARGE SCALE GENOMIC DNA]</scope>
    <source>
        <strain evidence="19 20">DSM 21279</strain>
    </source>
</reference>
<accession>A0A5M6IQJ1</accession>
<dbReference type="AlphaFoldDB" id="A0A5M6IQJ1"/>